<comment type="caution">
    <text evidence="2">The sequence shown here is derived from an EMBL/GenBank/DDBJ whole genome shotgun (WGS) entry which is preliminary data.</text>
</comment>
<evidence type="ECO:0000313" key="3">
    <source>
        <dbReference type="Proteomes" id="UP000265515"/>
    </source>
</evidence>
<name>A0A388MG99_CHABU</name>
<dbReference type="Proteomes" id="UP000265515">
    <property type="component" value="Unassembled WGS sequence"/>
</dbReference>
<feature type="domain" description="Mitochondrial splicing suppressor 51-like C-terminal" evidence="1">
    <location>
        <begin position="112"/>
        <end position="293"/>
    </location>
</feature>
<accession>A0A388MG99</accession>
<evidence type="ECO:0000259" key="1">
    <source>
        <dbReference type="Pfam" id="PF20179"/>
    </source>
</evidence>
<reference evidence="2 3" key="1">
    <citation type="journal article" date="2018" name="Cell">
        <title>The Chara Genome: Secondary Complexity and Implications for Plant Terrestrialization.</title>
        <authorList>
            <person name="Nishiyama T."/>
            <person name="Sakayama H."/>
            <person name="Vries J.D."/>
            <person name="Buschmann H."/>
            <person name="Saint-Marcoux D."/>
            <person name="Ullrich K.K."/>
            <person name="Haas F.B."/>
            <person name="Vanderstraeten L."/>
            <person name="Becker D."/>
            <person name="Lang D."/>
            <person name="Vosolsobe S."/>
            <person name="Rombauts S."/>
            <person name="Wilhelmsson P.K.I."/>
            <person name="Janitza P."/>
            <person name="Kern R."/>
            <person name="Heyl A."/>
            <person name="Rumpler F."/>
            <person name="Villalobos L.I.A.C."/>
            <person name="Clay J.M."/>
            <person name="Skokan R."/>
            <person name="Toyoda A."/>
            <person name="Suzuki Y."/>
            <person name="Kagoshima H."/>
            <person name="Schijlen E."/>
            <person name="Tajeshwar N."/>
            <person name="Catarino B."/>
            <person name="Hetherington A.J."/>
            <person name="Saltykova A."/>
            <person name="Bonnot C."/>
            <person name="Breuninger H."/>
            <person name="Symeonidi A."/>
            <person name="Radhakrishnan G.V."/>
            <person name="Van Nieuwerburgh F."/>
            <person name="Deforce D."/>
            <person name="Chang C."/>
            <person name="Karol K.G."/>
            <person name="Hedrich R."/>
            <person name="Ulvskov P."/>
            <person name="Glockner G."/>
            <person name="Delwiche C.F."/>
            <person name="Petrasek J."/>
            <person name="Van de Peer Y."/>
            <person name="Friml J."/>
            <person name="Beilby M."/>
            <person name="Dolan L."/>
            <person name="Kohara Y."/>
            <person name="Sugano S."/>
            <person name="Fujiyama A."/>
            <person name="Delaux P.-M."/>
            <person name="Quint M."/>
            <person name="TheiBen G."/>
            <person name="Hagemann M."/>
            <person name="Harholt J."/>
            <person name="Dunand C."/>
            <person name="Zachgo S."/>
            <person name="Langdale J."/>
            <person name="Maumus F."/>
            <person name="Straeten D.V.D."/>
            <person name="Gould S.B."/>
            <person name="Rensing S.A."/>
        </authorList>
    </citation>
    <scope>NUCLEOTIDE SEQUENCE [LARGE SCALE GENOMIC DNA]</scope>
    <source>
        <strain evidence="2 3">S276</strain>
    </source>
</reference>
<organism evidence="2 3">
    <name type="scientific">Chara braunii</name>
    <name type="common">Braun's stonewort</name>
    <dbReference type="NCBI Taxonomy" id="69332"/>
    <lineage>
        <taxon>Eukaryota</taxon>
        <taxon>Viridiplantae</taxon>
        <taxon>Streptophyta</taxon>
        <taxon>Charophyceae</taxon>
        <taxon>Charales</taxon>
        <taxon>Characeae</taxon>
        <taxon>Chara</taxon>
    </lineage>
</organism>
<feature type="non-terminal residue" evidence="2">
    <location>
        <position position="308"/>
    </location>
</feature>
<dbReference type="PANTHER" id="PTHR47570:SF1">
    <property type="entry name" value="ZINC ION BINDING PROTEIN"/>
    <property type="match status" value="1"/>
</dbReference>
<gene>
    <name evidence="2" type="ORF">CBR_g72156</name>
</gene>
<dbReference type="OrthoDB" id="5282002at2759"/>
<proteinExistence type="predicted"/>
<dbReference type="Pfam" id="PF20179">
    <property type="entry name" value="MSS51_C"/>
    <property type="match status" value="1"/>
</dbReference>
<keyword evidence="3" id="KW-1185">Reference proteome</keyword>
<dbReference type="AlphaFoldDB" id="A0A388MG99"/>
<dbReference type="EMBL" id="BFEA01002051">
    <property type="protein sequence ID" value="GBG93502.1"/>
    <property type="molecule type" value="Genomic_DNA"/>
</dbReference>
<evidence type="ECO:0000313" key="2">
    <source>
        <dbReference type="EMBL" id="GBG93502.1"/>
    </source>
</evidence>
<sequence length="308" mass="34125">MAQQMQKKLELRDLPFEFTKEVTEDVDSFRSNMCMFLEKKGLHKCGLWQAECACASAAERVGEVSGWHLPASLAPSRDPPSVPNDWLRNWKEYYSWRELPLDSPAAILLHFPLTIYHCLHLAVSSHDDVVAAPRRSPPGQFAGQQLVVHLLGADKEVRQQQVFSELGFLLADVEVLLFMIGPAVPRDYDGSEVSLSALSPISGADEAADEVGSSSQQLGKGHHRARNVKVVLRRGLYHKLHSQLPEAALIVAMNAGLPAFPSWKPTLELVSRTKSAPVFFTDYCEEALHMSLQLFAAADISSLSKQAR</sequence>
<dbReference type="PANTHER" id="PTHR47570">
    <property type="entry name" value="ZINC ION BINDING PROTEIN"/>
    <property type="match status" value="1"/>
</dbReference>
<dbReference type="Gramene" id="GBG93502">
    <property type="protein sequence ID" value="GBG93502"/>
    <property type="gene ID" value="CBR_g72156"/>
</dbReference>
<dbReference type="OMA" id="GMWMYEC"/>
<protein>
    <recommendedName>
        <fullName evidence="1">Mitochondrial splicing suppressor 51-like C-terminal domain-containing protein</fullName>
    </recommendedName>
</protein>
<dbReference type="InterPro" id="IPR046824">
    <property type="entry name" value="Mss51-like_C"/>
</dbReference>
<dbReference type="STRING" id="69332.A0A388MG99"/>